<evidence type="ECO:0000313" key="11">
    <source>
        <dbReference type="EMBL" id="SFQ58441.1"/>
    </source>
</evidence>
<name>A0A1I5ZPR5_HYMAR</name>
<evidence type="ECO:0000313" key="12">
    <source>
        <dbReference type="Proteomes" id="UP000199029"/>
    </source>
</evidence>
<dbReference type="GO" id="GO:0046983">
    <property type="term" value="F:protein dimerization activity"/>
    <property type="evidence" value="ECO:0007669"/>
    <property type="project" value="InterPro"/>
</dbReference>
<dbReference type="Proteomes" id="UP000199029">
    <property type="component" value="Unassembled WGS sequence"/>
</dbReference>
<dbReference type="EC" id="2.7.13.3" evidence="2"/>
<accession>A0A1I5ZPR5</accession>
<dbReference type="InterPro" id="IPR036890">
    <property type="entry name" value="HATPase_C_sf"/>
</dbReference>
<reference evidence="12" key="1">
    <citation type="submission" date="2016-10" db="EMBL/GenBank/DDBJ databases">
        <authorList>
            <person name="Varghese N."/>
            <person name="Submissions S."/>
        </authorList>
    </citation>
    <scope>NUCLEOTIDE SEQUENCE [LARGE SCALE GENOMIC DNA]</scope>
    <source>
        <strain evidence="12">OR362-8,ATCC BAA-1266,JCM 13504</strain>
    </source>
</reference>
<dbReference type="PANTHER" id="PTHR24421">
    <property type="entry name" value="NITRATE/NITRITE SENSOR PROTEIN NARX-RELATED"/>
    <property type="match status" value="1"/>
</dbReference>
<dbReference type="RefSeq" id="WP_092675390.1">
    <property type="nucleotide sequence ID" value="NZ_FOXS01000004.1"/>
</dbReference>
<keyword evidence="6 11" id="KW-0418">Kinase</keyword>
<evidence type="ECO:0000256" key="9">
    <source>
        <dbReference type="SAM" id="Phobius"/>
    </source>
</evidence>
<evidence type="ECO:0000259" key="10">
    <source>
        <dbReference type="PROSITE" id="PS50109"/>
    </source>
</evidence>
<keyword evidence="8" id="KW-0902">Two-component regulatory system</keyword>
<protein>
    <recommendedName>
        <fullName evidence="2">histidine kinase</fullName>
        <ecNumber evidence="2">2.7.13.3</ecNumber>
    </recommendedName>
</protein>
<keyword evidence="3" id="KW-0597">Phosphoprotein</keyword>
<dbReference type="InterPro" id="IPR005467">
    <property type="entry name" value="His_kinase_dom"/>
</dbReference>
<dbReference type="InterPro" id="IPR003594">
    <property type="entry name" value="HATPase_dom"/>
</dbReference>
<dbReference type="CDD" id="cd16917">
    <property type="entry name" value="HATPase_UhpB-NarQ-NarX-like"/>
    <property type="match status" value="1"/>
</dbReference>
<gene>
    <name evidence="11" type="ORF">SAMN04515668_3102</name>
</gene>
<keyword evidence="9" id="KW-1133">Transmembrane helix</keyword>
<dbReference type="SUPFAM" id="SSF55874">
    <property type="entry name" value="ATPase domain of HSP90 chaperone/DNA topoisomerase II/histidine kinase"/>
    <property type="match status" value="1"/>
</dbReference>
<comment type="catalytic activity">
    <reaction evidence="1">
        <text>ATP + protein L-histidine = ADP + protein N-phospho-L-histidine.</text>
        <dbReference type="EC" id="2.7.13.3"/>
    </reaction>
</comment>
<evidence type="ECO:0000256" key="3">
    <source>
        <dbReference type="ARBA" id="ARBA00022553"/>
    </source>
</evidence>
<sequence>MDAPAEIGFGQLLLGGIGFMLFSAGALVMFVVLYQKRLLQQQLLQRSAEATYQQQLVAAIVEAQERERERIGRDLHDGIGSSVAAAKMLISRILTNGGSGDSSNLLVLVDEVITSAAQEVRNVSHTLYPAVLSRFGLAAALQYLVDICNEMGTLAIEIEIDYPRPVPLAQELALYRICQELINNALKHAEGATRLRIELLHRGTLLTLSVADNGCGFSTDMLGGVGAQAANAGVGLRSIAVRVQMLQAKLHHHSVPGQGSRIAVELQVPELVQQAQAAG</sequence>
<proteinExistence type="predicted"/>
<dbReference type="SMART" id="SM00387">
    <property type="entry name" value="HATPase_c"/>
    <property type="match status" value="1"/>
</dbReference>
<keyword evidence="4" id="KW-0808">Transferase</keyword>
<dbReference type="GO" id="GO:0016020">
    <property type="term" value="C:membrane"/>
    <property type="evidence" value="ECO:0007669"/>
    <property type="project" value="InterPro"/>
</dbReference>
<feature type="transmembrane region" description="Helical" evidence="9">
    <location>
        <begin position="12"/>
        <end position="34"/>
    </location>
</feature>
<dbReference type="Pfam" id="PF02518">
    <property type="entry name" value="HATPase_c"/>
    <property type="match status" value="1"/>
</dbReference>
<keyword evidence="12" id="KW-1185">Reference proteome</keyword>
<evidence type="ECO:0000256" key="5">
    <source>
        <dbReference type="ARBA" id="ARBA00022741"/>
    </source>
</evidence>
<dbReference type="GO" id="GO:0005524">
    <property type="term" value="F:ATP binding"/>
    <property type="evidence" value="ECO:0007669"/>
    <property type="project" value="UniProtKB-KW"/>
</dbReference>
<evidence type="ECO:0000256" key="8">
    <source>
        <dbReference type="ARBA" id="ARBA00023012"/>
    </source>
</evidence>
<evidence type="ECO:0000256" key="7">
    <source>
        <dbReference type="ARBA" id="ARBA00022840"/>
    </source>
</evidence>
<dbReference type="EMBL" id="FOXS01000004">
    <property type="protein sequence ID" value="SFQ58441.1"/>
    <property type="molecule type" value="Genomic_DNA"/>
</dbReference>
<dbReference type="PROSITE" id="PS50109">
    <property type="entry name" value="HIS_KIN"/>
    <property type="match status" value="1"/>
</dbReference>
<evidence type="ECO:0000256" key="6">
    <source>
        <dbReference type="ARBA" id="ARBA00022777"/>
    </source>
</evidence>
<dbReference type="Gene3D" id="1.20.5.1930">
    <property type="match status" value="1"/>
</dbReference>
<dbReference type="InterPro" id="IPR011712">
    <property type="entry name" value="Sig_transdc_His_kin_sub3_dim/P"/>
</dbReference>
<keyword evidence="9" id="KW-0812">Transmembrane</keyword>
<dbReference type="STRING" id="1227077.SAMN04515668_3102"/>
<dbReference type="Gene3D" id="3.30.565.10">
    <property type="entry name" value="Histidine kinase-like ATPase, C-terminal domain"/>
    <property type="match status" value="1"/>
</dbReference>
<dbReference type="Pfam" id="PF07730">
    <property type="entry name" value="HisKA_3"/>
    <property type="match status" value="1"/>
</dbReference>
<dbReference type="GO" id="GO:0000155">
    <property type="term" value="F:phosphorelay sensor kinase activity"/>
    <property type="evidence" value="ECO:0007669"/>
    <property type="project" value="InterPro"/>
</dbReference>
<evidence type="ECO:0000256" key="1">
    <source>
        <dbReference type="ARBA" id="ARBA00000085"/>
    </source>
</evidence>
<dbReference type="AlphaFoldDB" id="A0A1I5ZPR5"/>
<keyword evidence="5" id="KW-0547">Nucleotide-binding</keyword>
<keyword evidence="7" id="KW-0067">ATP-binding</keyword>
<feature type="domain" description="Histidine kinase" evidence="10">
    <location>
        <begin position="70"/>
        <end position="270"/>
    </location>
</feature>
<evidence type="ECO:0000256" key="2">
    <source>
        <dbReference type="ARBA" id="ARBA00012438"/>
    </source>
</evidence>
<dbReference type="PANTHER" id="PTHR24421:SF10">
    <property type="entry name" value="NITRATE_NITRITE SENSOR PROTEIN NARQ"/>
    <property type="match status" value="1"/>
</dbReference>
<dbReference type="InterPro" id="IPR050482">
    <property type="entry name" value="Sensor_HK_TwoCompSys"/>
</dbReference>
<organism evidence="11 12">
    <name type="scientific">Hymenobacter arizonensis</name>
    <name type="common">Siccationidurans arizonensis</name>
    <dbReference type="NCBI Taxonomy" id="1227077"/>
    <lineage>
        <taxon>Bacteria</taxon>
        <taxon>Pseudomonadati</taxon>
        <taxon>Bacteroidota</taxon>
        <taxon>Cytophagia</taxon>
        <taxon>Cytophagales</taxon>
        <taxon>Hymenobacteraceae</taxon>
        <taxon>Hymenobacter</taxon>
    </lineage>
</organism>
<dbReference type="OrthoDB" id="9760839at2"/>
<keyword evidence="9" id="KW-0472">Membrane</keyword>
<evidence type="ECO:0000256" key="4">
    <source>
        <dbReference type="ARBA" id="ARBA00022679"/>
    </source>
</evidence>